<reference evidence="5" key="1">
    <citation type="submission" date="2017-01" db="EMBL/GenBank/DDBJ databases">
        <authorList>
            <person name="Varghese N."/>
            <person name="Submissions S."/>
        </authorList>
    </citation>
    <scope>NUCLEOTIDE SEQUENCE [LARGE SCALE GENOMIC DNA]</scope>
    <source>
        <strain evidence="5">DSM 19945</strain>
    </source>
</reference>
<dbReference type="InterPro" id="IPR050109">
    <property type="entry name" value="HTH-type_TetR-like_transc_reg"/>
</dbReference>
<dbReference type="Pfam" id="PF00440">
    <property type="entry name" value="TetR_N"/>
    <property type="match status" value="1"/>
</dbReference>
<organism evidence="4 5">
    <name type="scientific">Rhodobacter aestuarii</name>
    <dbReference type="NCBI Taxonomy" id="453582"/>
    <lineage>
        <taxon>Bacteria</taxon>
        <taxon>Pseudomonadati</taxon>
        <taxon>Pseudomonadota</taxon>
        <taxon>Alphaproteobacteria</taxon>
        <taxon>Rhodobacterales</taxon>
        <taxon>Rhodobacter group</taxon>
        <taxon>Rhodobacter</taxon>
    </lineage>
</organism>
<evidence type="ECO:0000313" key="4">
    <source>
        <dbReference type="EMBL" id="SIS73797.1"/>
    </source>
</evidence>
<protein>
    <submittedName>
        <fullName evidence="4">Transcriptional regulator, TetR family</fullName>
    </submittedName>
</protein>
<dbReference type="InterPro" id="IPR009057">
    <property type="entry name" value="Homeodomain-like_sf"/>
</dbReference>
<dbReference type="PROSITE" id="PS50977">
    <property type="entry name" value="HTH_TETR_2"/>
    <property type="match status" value="1"/>
</dbReference>
<evidence type="ECO:0000259" key="3">
    <source>
        <dbReference type="PROSITE" id="PS50977"/>
    </source>
</evidence>
<dbReference type="AlphaFoldDB" id="A0A1N7LJ18"/>
<accession>A0A1N7LJ18</accession>
<keyword evidence="1 2" id="KW-0238">DNA-binding</keyword>
<name>A0A1N7LJ18_9RHOB</name>
<dbReference type="InterPro" id="IPR001647">
    <property type="entry name" value="HTH_TetR"/>
</dbReference>
<feature type="DNA-binding region" description="H-T-H motif" evidence="2">
    <location>
        <begin position="38"/>
        <end position="57"/>
    </location>
</feature>
<dbReference type="PANTHER" id="PTHR30055">
    <property type="entry name" value="HTH-TYPE TRANSCRIPTIONAL REGULATOR RUTR"/>
    <property type="match status" value="1"/>
</dbReference>
<dbReference type="OrthoDB" id="2356263at2"/>
<evidence type="ECO:0000313" key="5">
    <source>
        <dbReference type="Proteomes" id="UP000186221"/>
    </source>
</evidence>
<dbReference type="InterPro" id="IPR036271">
    <property type="entry name" value="Tet_transcr_reg_TetR-rel_C_sf"/>
</dbReference>
<dbReference type="SUPFAM" id="SSF48498">
    <property type="entry name" value="Tetracyclin repressor-like, C-terminal domain"/>
    <property type="match status" value="1"/>
</dbReference>
<keyword evidence="5" id="KW-1185">Reference proteome</keyword>
<dbReference type="SUPFAM" id="SSF46689">
    <property type="entry name" value="Homeodomain-like"/>
    <property type="match status" value="1"/>
</dbReference>
<gene>
    <name evidence="4" type="ORF">SAMN05421580_104106</name>
</gene>
<dbReference type="STRING" id="453582.SAMN05421580_104106"/>
<dbReference type="Pfam" id="PF09209">
    <property type="entry name" value="CecR_C"/>
    <property type="match status" value="1"/>
</dbReference>
<evidence type="ECO:0000256" key="2">
    <source>
        <dbReference type="PROSITE-ProRule" id="PRU00335"/>
    </source>
</evidence>
<proteinExistence type="predicted"/>
<dbReference type="InterPro" id="IPR015292">
    <property type="entry name" value="Tscrpt_reg_YbiH_C"/>
</dbReference>
<dbReference type="GO" id="GO:0000976">
    <property type="term" value="F:transcription cis-regulatory region binding"/>
    <property type="evidence" value="ECO:0007669"/>
    <property type="project" value="TreeGrafter"/>
</dbReference>
<dbReference type="Proteomes" id="UP000186221">
    <property type="component" value="Unassembled WGS sequence"/>
</dbReference>
<dbReference type="EMBL" id="FTOG01000004">
    <property type="protein sequence ID" value="SIS73797.1"/>
    <property type="molecule type" value="Genomic_DNA"/>
</dbReference>
<evidence type="ECO:0000256" key="1">
    <source>
        <dbReference type="ARBA" id="ARBA00023125"/>
    </source>
</evidence>
<dbReference type="RefSeq" id="WP_076484369.1">
    <property type="nucleotide sequence ID" value="NZ_FTOG01000004.1"/>
</dbReference>
<dbReference type="Gene3D" id="1.10.357.10">
    <property type="entry name" value="Tetracycline Repressor, domain 2"/>
    <property type="match status" value="1"/>
</dbReference>
<dbReference type="PANTHER" id="PTHR30055:SF146">
    <property type="entry name" value="HTH-TYPE TRANSCRIPTIONAL DUAL REGULATOR CECR"/>
    <property type="match status" value="1"/>
</dbReference>
<sequence>MIERVDTKSVSLSDPGTAGALVRAAIAIFGQKGFDATSTREIAAAAQTNVASIAYHFGGKDGLRRACAAAFASHIGGLLNLDTLPEPETPQAAEALILTIVERFAAHMIADHDMQSRVAFMLREVASGGSGLDSFYEQLVVPSHTRFCRLWETATGEPAEAETTKLLIFTALGQILYFRIGAPVVTRRMGWTEIGPEETARIVAILKSNISALIAQHRRSSL</sequence>
<feature type="domain" description="HTH tetR-type" evidence="3">
    <location>
        <begin position="15"/>
        <end position="75"/>
    </location>
</feature>
<dbReference type="Gene3D" id="1.10.10.60">
    <property type="entry name" value="Homeodomain-like"/>
    <property type="match status" value="1"/>
</dbReference>
<dbReference type="GO" id="GO:0003700">
    <property type="term" value="F:DNA-binding transcription factor activity"/>
    <property type="evidence" value="ECO:0007669"/>
    <property type="project" value="TreeGrafter"/>
</dbReference>